<evidence type="ECO:0000313" key="2">
    <source>
        <dbReference type="Proteomes" id="UP000070255"/>
    </source>
</evidence>
<keyword evidence="2" id="KW-1185">Reference proteome</keyword>
<proteinExistence type="predicted"/>
<reference evidence="1 2" key="1">
    <citation type="submission" date="2015-11" db="EMBL/GenBank/DDBJ databases">
        <authorList>
            <person name="Sahl J."/>
            <person name="Wagner D."/>
            <person name="Keim P."/>
        </authorList>
    </citation>
    <scope>NUCLEOTIDE SEQUENCE [LARGE SCALE GENOMIC DNA]</scope>
    <source>
        <strain evidence="1 2">BDU18</strain>
    </source>
</reference>
<protein>
    <submittedName>
        <fullName evidence="1">Uncharacterized protein</fullName>
    </submittedName>
</protein>
<evidence type="ECO:0000313" key="1">
    <source>
        <dbReference type="EMBL" id="KWZ37243.1"/>
    </source>
</evidence>
<comment type="caution">
    <text evidence="1">The sequence shown here is derived from an EMBL/GenBank/DDBJ whole genome shotgun (WGS) entry which is preliminary data.</text>
</comment>
<organism evidence="1 2">
    <name type="scientific">Burkholderia savannae</name>
    <dbReference type="NCBI Taxonomy" id="1637837"/>
    <lineage>
        <taxon>Bacteria</taxon>
        <taxon>Pseudomonadati</taxon>
        <taxon>Pseudomonadota</taxon>
        <taxon>Betaproteobacteria</taxon>
        <taxon>Burkholderiales</taxon>
        <taxon>Burkholderiaceae</taxon>
        <taxon>Burkholderia</taxon>
        <taxon>pseudomallei group</taxon>
    </lineage>
</organism>
<dbReference type="EMBL" id="LNJQ01000004">
    <property type="protein sequence ID" value="KWZ37243.1"/>
    <property type="molecule type" value="Genomic_DNA"/>
</dbReference>
<sequence length="92" mass="9750">MRGEAARVAGTLPIASGAGAFVAELRSAGRIASNVVSSRDARRRAATILRKRDCCTRSPRPVRAFGYEGSCGDSMRFDAIRGEHDVPLAADS</sequence>
<name>A0ABR5T1Y9_9BURK</name>
<accession>A0ABR5T1Y9</accession>
<dbReference type="Proteomes" id="UP000070255">
    <property type="component" value="Unassembled WGS sequence"/>
</dbReference>
<gene>
    <name evidence="1" type="ORF">WS72_19745</name>
</gene>